<sequence>MKLTGIAVLALGVSASAVMAQDTSFELPKQLSWTAYDTGSAGYN</sequence>
<dbReference type="AlphaFoldDB" id="A0A0F8Y7K3"/>
<name>A0A0F8Y7K3_9ZZZZ</name>
<gene>
    <name evidence="1" type="ORF">LCGC14_2932220</name>
</gene>
<evidence type="ECO:0000313" key="1">
    <source>
        <dbReference type="EMBL" id="KKK69620.1"/>
    </source>
</evidence>
<organism evidence="1">
    <name type="scientific">marine sediment metagenome</name>
    <dbReference type="NCBI Taxonomy" id="412755"/>
    <lineage>
        <taxon>unclassified sequences</taxon>
        <taxon>metagenomes</taxon>
        <taxon>ecological metagenomes</taxon>
    </lineage>
</organism>
<protein>
    <submittedName>
        <fullName evidence="1">Uncharacterized protein</fullName>
    </submittedName>
</protein>
<comment type="caution">
    <text evidence="1">The sequence shown here is derived from an EMBL/GenBank/DDBJ whole genome shotgun (WGS) entry which is preliminary data.</text>
</comment>
<dbReference type="EMBL" id="LAZR01058562">
    <property type="protein sequence ID" value="KKK69620.1"/>
    <property type="molecule type" value="Genomic_DNA"/>
</dbReference>
<feature type="non-terminal residue" evidence="1">
    <location>
        <position position="44"/>
    </location>
</feature>
<accession>A0A0F8Y7K3</accession>
<reference evidence="1" key="1">
    <citation type="journal article" date="2015" name="Nature">
        <title>Complex archaea that bridge the gap between prokaryotes and eukaryotes.</title>
        <authorList>
            <person name="Spang A."/>
            <person name="Saw J.H."/>
            <person name="Jorgensen S.L."/>
            <person name="Zaremba-Niedzwiedzka K."/>
            <person name="Martijn J."/>
            <person name="Lind A.E."/>
            <person name="van Eijk R."/>
            <person name="Schleper C."/>
            <person name="Guy L."/>
            <person name="Ettema T.J."/>
        </authorList>
    </citation>
    <scope>NUCLEOTIDE SEQUENCE</scope>
</reference>
<proteinExistence type="predicted"/>